<comment type="caution">
    <text evidence="1">The sequence shown here is derived from an EMBL/GenBank/DDBJ whole genome shotgun (WGS) entry which is preliminary data.</text>
</comment>
<gene>
    <name evidence="1" type="ORF">ITP53_33450</name>
</gene>
<evidence type="ECO:0000313" key="2">
    <source>
        <dbReference type="Proteomes" id="UP000605361"/>
    </source>
</evidence>
<proteinExistence type="predicted"/>
<dbReference type="PROSITE" id="PS51257">
    <property type="entry name" value="PROKAR_LIPOPROTEIN"/>
    <property type="match status" value="1"/>
</dbReference>
<evidence type="ECO:0008006" key="3">
    <source>
        <dbReference type="Google" id="ProtNLM"/>
    </source>
</evidence>
<evidence type="ECO:0000313" key="1">
    <source>
        <dbReference type="EMBL" id="MBF8190535.1"/>
    </source>
</evidence>
<dbReference type="AlphaFoldDB" id="A0A931F1I7"/>
<organism evidence="1 2">
    <name type="scientific">Nonomuraea cypriaca</name>
    <dbReference type="NCBI Taxonomy" id="1187855"/>
    <lineage>
        <taxon>Bacteria</taxon>
        <taxon>Bacillati</taxon>
        <taxon>Actinomycetota</taxon>
        <taxon>Actinomycetes</taxon>
        <taxon>Streptosporangiales</taxon>
        <taxon>Streptosporangiaceae</taxon>
        <taxon>Nonomuraea</taxon>
    </lineage>
</organism>
<reference evidence="1" key="1">
    <citation type="submission" date="2020-11" db="EMBL/GenBank/DDBJ databases">
        <title>Whole-genome analyses of Nonomuraea sp. K274.</title>
        <authorList>
            <person name="Veyisoglu A."/>
        </authorList>
    </citation>
    <scope>NUCLEOTIDE SEQUENCE</scope>
    <source>
        <strain evidence="1">K274</strain>
    </source>
</reference>
<name>A0A931F1I7_9ACTN</name>
<dbReference type="Proteomes" id="UP000605361">
    <property type="component" value="Unassembled WGS sequence"/>
</dbReference>
<accession>A0A931F1I7</accession>
<dbReference type="RefSeq" id="WP_195899453.1">
    <property type="nucleotide sequence ID" value="NZ_JADOGI010000125.1"/>
</dbReference>
<dbReference type="EMBL" id="JADOGI010000125">
    <property type="protein sequence ID" value="MBF8190535.1"/>
    <property type="molecule type" value="Genomic_DNA"/>
</dbReference>
<sequence length="281" mass="29973">MKCLPPALSIVLLLTGCGAGRGSSQPPVTPPSGVSVSLAQWRSDEAAHRLQVAVRNTSETSVHFTDIQLVTPSFTTLPPRGADASIGRTDRTDLPIPYGAANCTPGRLPEVRPATVVAHVSTGSEPPRRVVFDVPHPDPLLTRLLRDECSEYLIKQTVSIEFGPEWRLSGKAMRGDLMITRRGAGTVTVTGIGSTTHYIATSDHHPLGVLKAAEQRMEAPVELTPGNCTPHAFAEAKKAFLFPVRASVDGGEERVIIVVPPKPQQDRLIAYALEACGLGGN</sequence>
<protein>
    <recommendedName>
        <fullName evidence="3">Lipoprotein</fullName>
    </recommendedName>
</protein>
<keyword evidence="2" id="KW-1185">Reference proteome</keyword>